<dbReference type="AlphaFoldDB" id="A0A4V2VQB4"/>
<keyword evidence="2" id="KW-1185">Reference proteome</keyword>
<dbReference type="RefSeq" id="WP_132477987.1">
    <property type="nucleotide sequence ID" value="NZ_JBHRVM010000001.1"/>
</dbReference>
<dbReference type="EMBL" id="SMBX01000010">
    <property type="protein sequence ID" value="TCU93949.1"/>
    <property type="molecule type" value="Genomic_DNA"/>
</dbReference>
<dbReference type="OrthoDB" id="8689846at2"/>
<dbReference type="InterPro" id="IPR019289">
    <property type="entry name" value="Phage_tail_E/E"/>
</dbReference>
<sequence>MSEKRTFVLSRPIRAFGEEVAVLEVRPATTADARAVGTLPYTIRPDESVALDLAACAKYVSRLAGVPGSSVDQLSITDFNQLSWDVAKDFLGQGSGDSTN</sequence>
<gene>
    <name evidence="1" type="ORF">EV686_110117</name>
</gene>
<evidence type="ECO:0000313" key="1">
    <source>
        <dbReference type="EMBL" id="TCU93949.1"/>
    </source>
</evidence>
<comment type="caution">
    <text evidence="1">The sequence shown here is derived from an EMBL/GenBank/DDBJ whole genome shotgun (WGS) entry which is preliminary data.</text>
</comment>
<accession>A0A4V2VQB4</accession>
<name>A0A4V2VQB4_9BURK</name>
<reference evidence="1 2" key="1">
    <citation type="submission" date="2019-03" db="EMBL/GenBank/DDBJ databases">
        <title>Genomic Encyclopedia of Type Strains, Phase IV (KMG-IV): sequencing the most valuable type-strain genomes for metagenomic binning, comparative biology and taxonomic classification.</title>
        <authorList>
            <person name="Goeker M."/>
        </authorList>
    </citation>
    <scope>NUCLEOTIDE SEQUENCE [LARGE SCALE GENOMIC DNA]</scope>
    <source>
        <strain evidence="1 2">DSM 100048</strain>
    </source>
</reference>
<proteinExistence type="predicted"/>
<dbReference type="Proteomes" id="UP000294692">
    <property type="component" value="Unassembled WGS sequence"/>
</dbReference>
<organism evidence="1 2">
    <name type="scientific">Paracandidimonas soli</name>
    <dbReference type="NCBI Taxonomy" id="1917182"/>
    <lineage>
        <taxon>Bacteria</taxon>
        <taxon>Pseudomonadati</taxon>
        <taxon>Pseudomonadota</taxon>
        <taxon>Betaproteobacteria</taxon>
        <taxon>Burkholderiales</taxon>
        <taxon>Alcaligenaceae</taxon>
        <taxon>Paracandidimonas</taxon>
    </lineage>
</organism>
<protein>
    <submittedName>
        <fullName evidence="1">Tail assembly chaperone E/41/14-like protein</fullName>
    </submittedName>
</protein>
<evidence type="ECO:0000313" key="2">
    <source>
        <dbReference type="Proteomes" id="UP000294692"/>
    </source>
</evidence>
<dbReference type="Pfam" id="PF10109">
    <property type="entry name" value="Phage_TAC_7"/>
    <property type="match status" value="1"/>
</dbReference>